<evidence type="ECO:0000256" key="3">
    <source>
        <dbReference type="ARBA" id="ARBA00023125"/>
    </source>
</evidence>
<dbReference type="InterPro" id="IPR010982">
    <property type="entry name" value="Lambda_DNA-bd_dom_sf"/>
</dbReference>
<evidence type="ECO:0000313" key="6">
    <source>
        <dbReference type="EMBL" id="OAM89034.1"/>
    </source>
</evidence>
<feature type="domain" description="HTH lacI-type" evidence="5">
    <location>
        <begin position="10"/>
        <end position="64"/>
    </location>
</feature>
<reference evidence="6 7" key="1">
    <citation type="submission" date="2016-01" db="EMBL/GenBank/DDBJ databases">
        <title>High potential of lignocellulose degradation of a new Verrucomicrobia species.</title>
        <authorList>
            <person name="Wang Y."/>
            <person name="Shi Y."/>
            <person name="Qiu Z."/>
            <person name="Liu S."/>
            <person name="Yang H."/>
        </authorList>
    </citation>
    <scope>NUCLEOTIDE SEQUENCE [LARGE SCALE GENOMIC DNA]</scope>
    <source>
        <strain evidence="6 7">TSB47</strain>
    </source>
</reference>
<keyword evidence="2" id="KW-0805">Transcription regulation</keyword>
<sequence>MQTLAFSKKPSTRDIARALGLSHSTVSEGLRNNPNIKLETRKRVQAAAKALGYQRNPLVGAVMSRMRRQCGSAFQGVVAIVDLDGAEGRPPSSASYHRELAEGAGDRAVELGFKSEIFRARDHGICGQPIDAILQERDIYGVLLLPVKDRSTMAGHDWSRHSAVYADCETGQPALHNICPDHYNAMRLVIGRLRALGYRRPGLVLQKSEEDRLPCRWEDLWWFGQGGPGKRPKVHPLVMPEMEHGGFSEWFRKHNPDVVIGHDAVVMDWMRACGAKIPDTHGFCCLNITKNPDIACSGLDQQPRLVGARGIELVIGQIYRNEHGLPEHPSTTTIPALWVDGVTLRTLRGGVAVPAATVPFPL</sequence>
<protein>
    <recommendedName>
        <fullName evidence="5">HTH lacI-type domain-containing protein</fullName>
    </recommendedName>
</protein>
<evidence type="ECO:0000259" key="5">
    <source>
        <dbReference type="PROSITE" id="PS50932"/>
    </source>
</evidence>
<keyword evidence="4" id="KW-0804">Transcription</keyword>
<dbReference type="GO" id="GO:0003700">
    <property type="term" value="F:DNA-binding transcription factor activity"/>
    <property type="evidence" value="ECO:0007669"/>
    <property type="project" value="TreeGrafter"/>
</dbReference>
<dbReference type="PROSITE" id="PS50932">
    <property type="entry name" value="HTH_LACI_2"/>
    <property type="match status" value="1"/>
</dbReference>
<dbReference type="Pfam" id="PF00356">
    <property type="entry name" value="LacI"/>
    <property type="match status" value="1"/>
</dbReference>
<dbReference type="SUPFAM" id="SSF47413">
    <property type="entry name" value="lambda repressor-like DNA-binding domains"/>
    <property type="match status" value="1"/>
</dbReference>
<dbReference type="InterPro" id="IPR028082">
    <property type="entry name" value="Peripla_BP_I"/>
</dbReference>
<dbReference type="EMBL" id="LRRQ01000108">
    <property type="protein sequence ID" value="OAM89034.1"/>
    <property type="molecule type" value="Genomic_DNA"/>
</dbReference>
<evidence type="ECO:0000256" key="4">
    <source>
        <dbReference type="ARBA" id="ARBA00023163"/>
    </source>
</evidence>
<evidence type="ECO:0000256" key="2">
    <source>
        <dbReference type="ARBA" id="ARBA00023015"/>
    </source>
</evidence>
<dbReference type="PANTHER" id="PTHR30146:SF148">
    <property type="entry name" value="HTH-TYPE TRANSCRIPTIONAL REPRESSOR PURR-RELATED"/>
    <property type="match status" value="1"/>
</dbReference>
<gene>
    <name evidence="6" type="ORF">AW736_15160</name>
</gene>
<organism evidence="6 7">
    <name type="scientific">Termitidicoccus mucosus</name>
    <dbReference type="NCBI Taxonomy" id="1184151"/>
    <lineage>
        <taxon>Bacteria</taxon>
        <taxon>Pseudomonadati</taxon>
        <taxon>Verrucomicrobiota</taxon>
        <taxon>Opitutia</taxon>
        <taxon>Opitutales</taxon>
        <taxon>Opitutaceae</taxon>
        <taxon>Termitidicoccus</taxon>
    </lineage>
</organism>
<dbReference type="PANTHER" id="PTHR30146">
    <property type="entry name" value="LACI-RELATED TRANSCRIPTIONAL REPRESSOR"/>
    <property type="match status" value="1"/>
</dbReference>
<dbReference type="SUPFAM" id="SSF53822">
    <property type="entry name" value="Periplasmic binding protein-like I"/>
    <property type="match status" value="1"/>
</dbReference>
<dbReference type="SMART" id="SM00354">
    <property type="entry name" value="HTH_LACI"/>
    <property type="match status" value="1"/>
</dbReference>
<keyword evidence="7" id="KW-1185">Reference proteome</keyword>
<proteinExistence type="predicted"/>
<dbReference type="GO" id="GO:0000976">
    <property type="term" value="F:transcription cis-regulatory region binding"/>
    <property type="evidence" value="ECO:0007669"/>
    <property type="project" value="TreeGrafter"/>
</dbReference>
<comment type="caution">
    <text evidence="6">The sequence shown here is derived from an EMBL/GenBank/DDBJ whole genome shotgun (WGS) entry which is preliminary data.</text>
</comment>
<dbReference type="RefSeq" id="WP_084442297.1">
    <property type="nucleotide sequence ID" value="NZ_CP109796.1"/>
</dbReference>
<dbReference type="AlphaFoldDB" id="A0A178IG88"/>
<dbReference type="STRING" id="1184151.AW736_15160"/>
<dbReference type="Proteomes" id="UP000078486">
    <property type="component" value="Unassembled WGS sequence"/>
</dbReference>
<name>A0A178IG88_9BACT</name>
<keyword evidence="1" id="KW-0678">Repressor</keyword>
<accession>A0A178IG88</accession>
<evidence type="ECO:0000313" key="7">
    <source>
        <dbReference type="Proteomes" id="UP000078486"/>
    </source>
</evidence>
<dbReference type="Gene3D" id="1.10.260.40">
    <property type="entry name" value="lambda repressor-like DNA-binding domains"/>
    <property type="match status" value="1"/>
</dbReference>
<dbReference type="CDD" id="cd01392">
    <property type="entry name" value="HTH_LacI"/>
    <property type="match status" value="1"/>
</dbReference>
<keyword evidence="3" id="KW-0238">DNA-binding</keyword>
<dbReference type="OrthoDB" id="184082at2"/>
<dbReference type="InterPro" id="IPR000843">
    <property type="entry name" value="HTH_LacI"/>
</dbReference>
<evidence type="ECO:0000256" key="1">
    <source>
        <dbReference type="ARBA" id="ARBA00022491"/>
    </source>
</evidence>